<name>A0A0F6VYV5_9BACT</name>
<protein>
    <recommendedName>
        <fullName evidence="3">TsaA-like domain-containing protein</fullName>
    </recommendedName>
</protein>
<dbReference type="InterPro" id="IPR036414">
    <property type="entry name" value="YaeB_N_sf"/>
</dbReference>
<accession>A0A0F6VYV5</accession>
<sequence length="136" mass="14880">MNDDLTIHPVGIVRSGLRALADAPRQGDEGAPDAWIELDPRFVPASEGLAIGHEILVLTWLHRADRALLRVHPRDDTSRPLHGVFATRSADRPNPIGLHRVRIVEITNGRLRVAPLEAIDGTPVIDVKPILGPGER</sequence>
<dbReference type="PANTHER" id="PTHR12818">
    <property type="entry name" value="TRNA (ADENINE(37)-N6)-METHYLTRANSFERASE"/>
    <property type="match status" value="1"/>
</dbReference>
<dbReference type="EMBL" id="CP011125">
    <property type="protein sequence ID" value="AKF03150.1"/>
    <property type="molecule type" value="Genomic_DNA"/>
</dbReference>
<dbReference type="Proteomes" id="UP000034883">
    <property type="component" value="Chromosome"/>
</dbReference>
<dbReference type="Pfam" id="PF01980">
    <property type="entry name" value="TrmO_N"/>
    <property type="match status" value="1"/>
</dbReference>
<dbReference type="PROSITE" id="PS01318">
    <property type="entry name" value="TSAA_1"/>
    <property type="match status" value="1"/>
</dbReference>
<dbReference type="InterPro" id="IPR023370">
    <property type="entry name" value="TrmO-like_N"/>
</dbReference>
<dbReference type="InterPro" id="IPR040372">
    <property type="entry name" value="YaeB-like"/>
</dbReference>
<dbReference type="InterPro" id="IPR023368">
    <property type="entry name" value="UPF0066_cons_site"/>
</dbReference>
<dbReference type="AlphaFoldDB" id="A0A0F6VYV5"/>
<dbReference type="RefSeq" id="WP_053230620.1">
    <property type="nucleotide sequence ID" value="NZ_CP011125.1"/>
</dbReference>
<reference evidence="4 5" key="1">
    <citation type="submission" date="2015-03" db="EMBL/GenBank/DDBJ databases">
        <title>Genome assembly of Sandaracinus amylolyticus DSM 53668.</title>
        <authorList>
            <person name="Sharma G."/>
            <person name="Subramanian S."/>
        </authorList>
    </citation>
    <scope>NUCLEOTIDE SEQUENCE [LARGE SCALE GENOMIC DNA]</scope>
    <source>
        <strain evidence="4 5">DSM 53668</strain>
    </source>
</reference>
<evidence type="ECO:0000313" key="4">
    <source>
        <dbReference type="EMBL" id="AKF03150.1"/>
    </source>
</evidence>
<dbReference type="KEGG" id="samy:DB32_000299"/>
<dbReference type="CDD" id="cd09281">
    <property type="entry name" value="UPF0066"/>
    <property type="match status" value="1"/>
</dbReference>
<dbReference type="InterPro" id="IPR036413">
    <property type="entry name" value="YaeB-like_sf"/>
</dbReference>
<dbReference type="OrthoDB" id="9804309at2"/>
<evidence type="ECO:0000256" key="1">
    <source>
        <dbReference type="ARBA" id="ARBA00022691"/>
    </source>
</evidence>
<dbReference type="SUPFAM" id="SSF118196">
    <property type="entry name" value="YaeB-like"/>
    <property type="match status" value="1"/>
</dbReference>
<organism evidence="4 5">
    <name type="scientific">Sandaracinus amylolyticus</name>
    <dbReference type="NCBI Taxonomy" id="927083"/>
    <lineage>
        <taxon>Bacteria</taxon>
        <taxon>Pseudomonadati</taxon>
        <taxon>Myxococcota</taxon>
        <taxon>Polyangia</taxon>
        <taxon>Polyangiales</taxon>
        <taxon>Sandaracinaceae</taxon>
        <taxon>Sandaracinus</taxon>
    </lineage>
</organism>
<dbReference type="STRING" id="927083.DB32_000299"/>
<feature type="domain" description="TsaA-like" evidence="3">
    <location>
        <begin position="7"/>
        <end position="136"/>
    </location>
</feature>
<dbReference type="PANTHER" id="PTHR12818:SF0">
    <property type="entry name" value="TRNA (ADENINE(37)-N6)-METHYLTRANSFERASE"/>
    <property type="match status" value="1"/>
</dbReference>
<comment type="similarity">
    <text evidence="2">Belongs to the tRNA methyltransferase O family.</text>
</comment>
<evidence type="ECO:0000256" key="2">
    <source>
        <dbReference type="ARBA" id="ARBA00033753"/>
    </source>
</evidence>
<dbReference type="NCBIfam" id="TIGR00104">
    <property type="entry name" value="tRNA_TsaA"/>
    <property type="match status" value="1"/>
</dbReference>
<dbReference type="PROSITE" id="PS51668">
    <property type="entry name" value="TSAA_2"/>
    <property type="match status" value="1"/>
</dbReference>
<keyword evidence="5" id="KW-1185">Reference proteome</keyword>
<keyword evidence="1" id="KW-0949">S-adenosyl-L-methionine</keyword>
<dbReference type="Gene3D" id="2.40.30.70">
    <property type="entry name" value="YaeB-like"/>
    <property type="match status" value="1"/>
</dbReference>
<proteinExistence type="inferred from homology"/>
<gene>
    <name evidence="4" type="ORF">DB32_000299</name>
</gene>
<evidence type="ECO:0000313" key="5">
    <source>
        <dbReference type="Proteomes" id="UP000034883"/>
    </source>
</evidence>
<evidence type="ECO:0000259" key="3">
    <source>
        <dbReference type="PROSITE" id="PS51668"/>
    </source>
</evidence>